<gene>
    <name evidence="2" type="ORF">AN1_LOCUS17211</name>
</gene>
<organism evidence="2 3">
    <name type="scientific">Arabidopsis thaliana</name>
    <name type="common">Mouse-ear cress</name>
    <dbReference type="NCBI Taxonomy" id="3702"/>
    <lineage>
        <taxon>Eukaryota</taxon>
        <taxon>Viridiplantae</taxon>
        <taxon>Streptophyta</taxon>
        <taxon>Embryophyta</taxon>
        <taxon>Tracheophyta</taxon>
        <taxon>Spermatophyta</taxon>
        <taxon>Magnoliopsida</taxon>
        <taxon>eudicotyledons</taxon>
        <taxon>Gunneridae</taxon>
        <taxon>Pentapetalae</taxon>
        <taxon>rosids</taxon>
        <taxon>malvids</taxon>
        <taxon>Brassicales</taxon>
        <taxon>Brassicaceae</taxon>
        <taxon>Camelineae</taxon>
        <taxon>Arabidopsis</taxon>
    </lineage>
</organism>
<protein>
    <recommendedName>
        <fullName evidence="1">Reverse transcriptase zinc-binding domain-containing protein</fullName>
    </recommendedName>
</protein>
<dbReference type="Proteomes" id="UP000426265">
    <property type="component" value="Unassembled WGS sequence"/>
</dbReference>
<dbReference type="Pfam" id="PF13966">
    <property type="entry name" value="zf-RVT"/>
    <property type="match status" value="1"/>
</dbReference>
<dbReference type="AlphaFoldDB" id="A0A654FLP9"/>
<feature type="domain" description="Reverse transcriptase zinc-binding" evidence="1">
    <location>
        <begin position="2"/>
        <end position="36"/>
    </location>
</feature>
<proteinExistence type="predicted"/>
<name>A0A654FLP9_ARATH</name>
<evidence type="ECO:0000313" key="2">
    <source>
        <dbReference type="EMBL" id="VYS61782.1"/>
    </source>
</evidence>
<dbReference type="InterPro" id="IPR026960">
    <property type="entry name" value="RVT-Znf"/>
</dbReference>
<reference evidence="2 3" key="1">
    <citation type="submission" date="2019-11" db="EMBL/GenBank/DDBJ databases">
        <authorList>
            <person name="Jiao W.-B."/>
            <person name="Schneeberger K."/>
        </authorList>
    </citation>
    <scope>NUCLEOTIDE SEQUENCE [LARGE SCALE GENOMIC DNA]</scope>
    <source>
        <strain evidence="3">cv. An-1</strain>
    </source>
</reference>
<sequence>MLNWNVVVDYSCVLCRQPLESRGHLFFTCLYSAEIWTALTCKLLTHKFTTYWDSIIKLLTDRSLGLERLFLTRYTFQLTLHSIWKERNGRRHGEMHASSAQQIRVLDKPFRNRVSSIGEQGDKRYDACMQVWFGSR</sequence>
<dbReference type="EMBL" id="CACRSJ010000109">
    <property type="protein sequence ID" value="VYS61782.1"/>
    <property type="molecule type" value="Genomic_DNA"/>
</dbReference>
<accession>A0A654FLP9</accession>
<evidence type="ECO:0000313" key="3">
    <source>
        <dbReference type="Proteomes" id="UP000426265"/>
    </source>
</evidence>
<evidence type="ECO:0000259" key="1">
    <source>
        <dbReference type="Pfam" id="PF13966"/>
    </source>
</evidence>